<dbReference type="InterPro" id="IPR050276">
    <property type="entry name" value="MshD_Acetyltransferase"/>
</dbReference>
<sequence length="293" mass="34010">MNTRYATIQDQNFIDELCQLSYSNKKQWIGYPRVSDLNELLAELKEYENTLDNSILIIEKDSEMIGFTGFLFEPGDDEAFVIGPVFVEQEHTFENVSRLLETLMERSNFKDLFITVPSENHITNRSLKNDDWKNTYKQYEMKYELAYFNSVDLKYDIHPLTNSKGVKFNSVAQLFENVFEWKNAEERLGHYLDDFGMDAAYIEKDGELQGAVLWDDIEDTDFVRLEDVAVHPKARRQGIASELIVHVLNKFADTNKATVFLAVDLDNNNANNLYEKLGFETTMLNCSYKCMKG</sequence>
<dbReference type="GO" id="GO:0016747">
    <property type="term" value="F:acyltransferase activity, transferring groups other than amino-acyl groups"/>
    <property type="evidence" value="ECO:0007669"/>
    <property type="project" value="InterPro"/>
</dbReference>
<dbReference type="Gene3D" id="3.40.630.30">
    <property type="match status" value="1"/>
</dbReference>
<dbReference type="InterPro" id="IPR016181">
    <property type="entry name" value="Acyl_CoA_acyltransferase"/>
</dbReference>
<gene>
    <name evidence="2" type="ORF">E3U55_10010</name>
</gene>
<dbReference type="PANTHER" id="PTHR43617:SF20">
    <property type="entry name" value="N-ALPHA-ACETYLTRANSFERASE RIMI"/>
    <property type="match status" value="1"/>
</dbReference>
<dbReference type="AlphaFoldDB" id="A0A4Y8IG47"/>
<dbReference type="Proteomes" id="UP000297975">
    <property type="component" value="Unassembled WGS sequence"/>
</dbReference>
<evidence type="ECO:0000259" key="1">
    <source>
        <dbReference type="PROSITE" id="PS51186"/>
    </source>
</evidence>
<comment type="caution">
    <text evidence="2">The sequence shown here is derived from an EMBL/GenBank/DDBJ whole genome shotgun (WGS) entry which is preliminary data.</text>
</comment>
<evidence type="ECO:0000313" key="3">
    <source>
        <dbReference type="Proteomes" id="UP000297975"/>
    </source>
</evidence>
<dbReference type="CDD" id="cd04301">
    <property type="entry name" value="NAT_SF"/>
    <property type="match status" value="1"/>
</dbReference>
<accession>A0A4Y8IG47</accession>
<dbReference type="PANTHER" id="PTHR43617">
    <property type="entry name" value="L-AMINO ACID N-ACETYLTRANSFERASE"/>
    <property type="match status" value="1"/>
</dbReference>
<dbReference type="Pfam" id="PF00583">
    <property type="entry name" value="Acetyltransf_1"/>
    <property type="match status" value="1"/>
</dbReference>
<organism evidence="2 3">
    <name type="scientific">Filobacillus milosensis</name>
    <dbReference type="NCBI Taxonomy" id="94137"/>
    <lineage>
        <taxon>Bacteria</taxon>
        <taxon>Bacillati</taxon>
        <taxon>Bacillota</taxon>
        <taxon>Bacilli</taxon>
        <taxon>Bacillales</taxon>
        <taxon>Bacillaceae</taxon>
        <taxon>Filobacillus</taxon>
    </lineage>
</organism>
<dbReference type="RefSeq" id="WP_134340289.1">
    <property type="nucleotide sequence ID" value="NZ_SOPW01000010.1"/>
</dbReference>
<proteinExistence type="predicted"/>
<protein>
    <submittedName>
        <fullName evidence="2">GNAT family N-acetyltransferase</fullName>
    </submittedName>
</protein>
<feature type="domain" description="N-acetyltransferase" evidence="1">
    <location>
        <begin position="155"/>
        <end position="293"/>
    </location>
</feature>
<keyword evidence="2" id="KW-0808">Transferase</keyword>
<name>A0A4Y8IG47_9BACI</name>
<dbReference type="EMBL" id="SOPW01000010">
    <property type="protein sequence ID" value="TFB19491.1"/>
    <property type="molecule type" value="Genomic_DNA"/>
</dbReference>
<evidence type="ECO:0000313" key="2">
    <source>
        <dbReference type="EMBL" id="TFB19491.1"/>
    </source>
</evidence>
<dbReference type="PROSITE" id="PS51186">
    <property type="entry name" value="GNAT"/>
    <property type="match status" value="1"/>
</dbReference>
<dbReference type="InterPro" id="IPR000182">
    <property type="entry name" value="GNAT_dom"/>
</dbReference>
<reference evidence="2 3" key="1">
    <citation type="submission" date="2019-03" db="EMBL/GenBank/DDBJ databases">
        <authorList>
            <person name="He R.-H."/>
        </authorList>
    </citation>
    <scope>NUCLEOTIDE SEQUENCE [LARGE SCALE GENOMIC DNA]</scope>
    <source>
        <strain evidence="3">SH 714</strain>
    </source>
</reference>
<dbReference type="SUPFAM" id="SSF55729">
    <property type="entry name" value="Acyl-CoA N-acyltransferases (Nat)"/>
    <property type="match status" value="2"/>
</dbReference>
<dbReference type="OrthoDB" id="2964779at2"/>
<keyword evidence="3" id="KW-1185">Reference proteome</keyword>